<dbReference type="KEGG" id="aoe:Clos_2328"/>
<dbReference type="CDD" id="cd10150">
    <property type="entry name" value="CobN_like"/>
    <property type="match status" value="1"/>
</dbReference>
<feature type="domain" description="CobN/magnesium chelatase" evidence="2">
    <location>
        <begin position="151"/>
        <end position="1222"/>
    </location>
</feature>
<keyword evidence="3" id="KW-0436">Ligase</keyword>
<evidence type="ECO:0000259" key="2">
    <source>
        <dbReference type="Pfam" id="PF02514"/>
    </source>
</evidence>
<dbReference type="EC" id="6.6.1.2" evidence="3"/>
<keyword evidence="4" id="KW-1185">Reference proteome</keyword>
<evidence type="ECO:0000256" key="1">
    <source>
        <dbReference type="ARBA" id="ARBA00010851"/>
    </source>
</evidence>
<protein>
    <submittedName>
        <fullName evidence="3">Cobaltochelatase</fullName>
        <ecNumber evidence="3">6.6.1.2</ecNumber>
    </submittedName>
</protein>
<dbReference type="OrthoDB" id="9757976at2"/>
<dbReference type="PANTHER" id="PTHR44119:SF1">
    <property type="entry name" value="MAGNESIUM-CHELATASE SUBUNIT CHLH, CHLOROPLASTIC"/>
    <property type="match status" value="1"/>
</dbReference>
<dbReference type="AlphaFoldDB" id="A8MJ79"/>
<dbReference type="InterPro" id="IPR003672">
    <property type="entry name" value="CobN/Mg_chltase"/>
</dbReference>
<gene>
    <name evidence="3" type="ordered locus">Clos_2328</name>
</gene>
<dbReference type="RefSeq" id="WP_012160168.1">
    <property type="nucleotide sequence ID" value="NC_009922.1"/>
</dbReference>
<dbReference type="NCBIfam" id="TIGR02025">
    <property type="entry name" value="BchH"/>
    <property type="match status" value="1"/>
</dbReference>
<dbReference type="eggNOG" id="COG1429">
    <property type="taxonomic scope" value="Bacteria"/>
</dbReference>
<dbReference type="HOGENOM" id="CLU_002017_1_2_9"/>
<dbReference type="GO" id="GO:0015995">
    <property type="term" value="P:chlorophyll biosynthetic process"/>
    <property type="evidence" value="ECO:0007669"/>
    <property type="project" value="InterPro"/>
</dbReference>
<accession>A8MJ79</accession>
<sequence>MKITVITVSAPAIKNLMIANESISSQYPSALDLHLYYGISDISFEQAEEMIHCMKSSHLVFLDLMGSPSSVVEAVYKALDGYKGNVIPYGNSAREYLRLGDFTGESMRNSGQQGMRPDMANMGKIMGMAEKMGKEMPKSMKDVKNYRAIMKYFKVADKFNVLNMLYLILREYGGIGNMPEPSEPRTVEGAALSHPKEMKFYDSFEEYQKDFPFDKDRPTVALLFYGHTYPTDTSFCIDEIKIRLEEFANVLPIAVSGAFSENKEKIKKLLFSSVENPVDIVLNFMSFRLGAGPTGGNHIEGIELLKELNVPYLHPYFMSRRTIKEWEASIQGSSTSETMISVMLPELDGCIETYPIGAMSEPQYHEAFNIATVELELIEERVERLIARVKKQILLRKKKNKEKRIAIICYNYPPGEANLLGGAFLDTFSSIENILLHLKNEGYEVTPLSKEELMAIFTAGKAVNSGKYGDEWSDMIKYASKEYSKEIKKNSDFQEMKLQWGDAPGRIMTNEKNEFLIPGTINGNIFIGLQPSRGIHEENDKVYHDKELLPHHQYIAFYQWLREEFCADAIIHVGTHGTLEFLKGKECGMSGSCYPDKLLGDMPHMYLYYCGNPSEATIAKRRSHANLIGYQAPVFVPGELYGEYAGLMEMVGNYRQSLALSPQSSGDILKDIYKIAEKLNLPKDFDSIESELYRMNRSLIPKGLHVFGKGFNDEEAREYIRGLLRYSNKEITALRSLVAVAKGHDLEQLLDQSAYDSVQEIDMLSDAIFDHYMNTNELLQCEFITKGNGEQFMDTLEYGRKLWMNAKNNEEIKGLIKTLSGEYNPAKLAGDIYRNPEILPAGYNLYQFDPRLIPTTTAYQRGKRICENTLKNYKDENGAYPVSTAVVLWGIETSRTQGETFSQILSYLGVRISKGRNEWDPQYEIIPIYELGRPRIDVTINICGFFRDMFPNLIESMSDLFVKLFDLDESDEENYFKANAKGLYRKLVDEGYDHGEARELAVARIFGPKEGGYGTGITKLFQTKNWESEEQIGTMFIQNVQHIYTKRLHGKKVEGLYEENLKSVEFVSQVRSSHEYEVTDLDHYYEYFGGLAKSVEMAKGKKVRIYITDTTGERVLTESVEKSIGRGVRTRALNPKWIDGMLAHKYHGVQKIAERFENIMGLAATTNSVEEWIYNDLHRCYVEDENLSKKMQENNPYAYMNILEQMMEYNARGYWNATQEQLDKLKQVYLDLEDSIEEKL</sequence>
<name>A8MJ79_ALKOO</name>
<evidence type="ECO:0000313" key="3">
    <source>
        <dbReference type="EMBL" id="ABW19861.1"/>
    </source>
</evidence>
<evidence type="ECO:0000313" key="4">
    <source>
        <dbReference type="Proteomes" id="UP000000269"/>
    </source>
</evidence>
<comment type="similarity">
    <text evidence="1">Belongs to the Mg-chelatase subunit H family.</text>
</comment>
<organism evidence="3 4">
    <name type="scientific">Alkaliphilus oremlandii (strain OhILAs)</name>
    <name type="common">Clostridium oremlandii (strain OhILAs)</name>
    <dbReference type="NCBI Taxonomy" id="350688"/>
    <lineage>
        <taxon>Bacteria</taxon>
        <taxon>Bacillati</taxon>
        <taxon>Bacillota</taxon>
        <taxon>Clostridia</taxon>
        <taxon>Peptostreptococcales</taxon>
        <taxon>Natronincolaceae</taxon>
        <taxon>Alkaliphilus</taxon>
    </lineage>
</organism>
<dbReference type="GO" id="GO:0016851">
    <property type="term" value="F:magnesium chelatase activity"/>
    <property type="evidence" value="ECO:0007669"/>
    <property type="project" value="InterPro"/>
</dbReference>
<proteinExistence type="inferred from homology"/>
<reference evidence="4" key="1">
    <citation type="submission" date="2007-10" db="EMBL/GenBank/DDBJ databases">
        <title>Complete genome of Alkaliphilus oremlandii OhILAs.</title>
        <authorList>
            <person name="Copeland A."/>
            <person name="Lucas S."/>
            <person name="Lapidus A."/>
            <person name="Barry K."/>
            <person name="Detter J.C."/>
            <person name="Glavina del Rio T."/>
            <person name="Hammon N."/>
            <person name="Israni S."/>
            <person name="Dalin E."/>
            <person name="Tice H."/>
            <person name="Pitluck S."/>
            <person name="Chain P."/>
            <person name="Malfatti S."/>
            <person name="Shin M."/>
            <person name="Vergez L."/>
            <person name="Schmutz J."/>
            <person name="Larimer F."/>
            <person name="Land M."/>
            <person name="Hauser L."/>
            <person name="Kyrpides N."/>
            <person name="Mikhailova N."/>
            <person name="Stolz J.F."/>
            <person name="Dawson A."/>
            <person name="Fisher E."/>
            <person name="Crable B."/>
            <person name="Perera E."/>
            <person name="Lisak J."/>
            <person name="Ranganathan M."/>
            <person name="Basu P."/>
            <person name="Richardson P."/>
        </authorList>
    </citation>
    <scope>NUCLEOTIDE SEQUENCE [LARGE SCALE GENOMIC DNA]</scope>
    <source>
        <strain evidence="4">OhILAs</strain>
    </source>
</reference>
<dbReference type="STRING" id="350688.Clos_2328"/>
<dbReference type="Proteomes" id="UP000000269">
    <property type="component" value="Chromosome"/>
</dbReference>
<dbReference type="InterPro" id="IPR011771">
    <property type="entry name" value="BchH"/>
</dbReference>
<dbReference type="GO" id="GO:0051116">
    <property type="term" value="F:cobaltochelatase activity"/>
    <property type="evidence" value="ECO:0007669"/>
    <property type="project" value="UniProtKB-EC"/>
</dbReference>
<dbReference type="Pfam" id="PF02514">
    <property type="entry name" value="CobN-Mg_chel"/>
    <property type="match status" value="1"/>
</dbReference>
<dbReference type="EMBL" id="CP000853">
    <property type="protein sequence ID" value="ABW19861.1"/>
    <property type="molecule type" value="Genomic_DNA"/>
</dbReference>
<dbReference type="PANTHER" id="PTHR44119">
    <property type="entry name" value="MAGNESIUM-CHELATASE SUBUNIT CHLH, CHLOROPLASTIC"/>
    <property type="match status" value="1"/>
</dbReference>